<proteinExistence type="predicted"/>
<evidence type="ECO:0000313" key="2">
    <source>
        <dbReference type="Proteomes" id="UP000594042"/>
    </source>
</evidence>
<dbReference type="InterPro" id="IPR017946">
    <property type="entry name" value="PLC-like_Pdiesterase_TIM-brl"/>
</dbReference>
<accession>A0A7G1HST9</accession>
<evidence type="ECO:0008006" key="3">
    <source>
        <dbReference type="Google" id="ProtNLM"/>
    </source>
</evidence>
<dbReference type="AlphaFoldDB" id="A0A7G1HST9"/>
<dbReference type="GO" id="GO:0008081">
    <property type="term" value="F:phosphoric diester hydrolase activity"/>
    <property type="evidence" value="ECO:0007669"/>
    <property type="project" value="InterPro"/>
</dbReference>
<evidence type="ECO:0000313" key="1">
    <source>
        <dbReference type="EMBL" id="BCI61802.1"/>
    </source>
</evidence>
<dbReference type="KEGG" id="copr:Cop2CBH44_01550"/>
<dbReference type="EMBL" id="AP023322">
    <property type="protein sequence ID" value="BCI61802.1"/>
    <property type="molecule type" value="Genomic_DNA"/>
</dbReference>
<dbReference type="SUPFAM" id="SSF51695">
    <property type="entry name" value="PLC-like phosphodiesterases"/>
    <property type="match status" value="1"/>
</dbReference>
<organism evidence="1 2">
    <name type="scientific">Coprobacter secundus subsp. similis</name>
    <dbReference type="NCBI Taxonomy" id="2751153"/>
    <lineage>
        <taxon>Bacteria</taxon>
        <taxon>Pseudomonadati</taxon>
        <taxon>Bacteroidota</taxon>
        <taxon>Bacteroidia</taxon>
        <taxon>Bacteroidales</taxon>
        <taxon>Barnesiellaceae</taxon>
        <taxon>Coprobacter</taxon>
    </lineage>
</organism>
<keyword evidence="2" id="KW-1185">Reference proteome</keyword>
<dbReference type="GO" id="GO:0006629">
    <property type="term" value="P:lipid metabolic process"/>
    <property type="evidence" value="ECO:0007669"/>
    <property type="project" value="InterPro"/>
</dbReference>
<gene>
    <name evidence="1" type="ORF">Cop2CBH44_01550</name>
</gene>
<dbReference type="Gene3D" id="3.20.20.190">
    <property type="entry name" value="Phosphatidylinositol (PI) phosphodiesterase"/>
    <property type="match status" value="1"/>
</dbReference>
<dbReference type="Proteomes" id="UP000594042">
    <property type="component" value="Chromosome"/>
</dbReference>
<reference evidence="2" key="1">
    <citation type="submission" date="2020-07" db="EMBL/GenBank/DDBJ databases">
        <title>Complete genome sequencing of Coprobacter sp. strain 2CBH44.</title>
        <authorList>
            <person name="Sakamoto M."/>
            <person name="Murakami T."/>
            <person name="Mori H."/>
        </authorList>
    </citation>
    <scope>NUCLEOTIDE SEQUENCE [LARGE SCALE GENOMIC DNA]</scope>
    <source>
        <strain evidence="2">2CBH44</strain>
    </source>
</reference>
<sequence>MERLLGAHNAHTGAEPRGVWSRLLNFTARCQRLDVMELLDRGVRYFDFRVRCDGRTGEVYFCHGLVRYRGSVTEVLSRMDSYLLCRGEAGYVRIVYDDTFGHGYRPLPAVFVRFLDVLRHVRVVEVVRKSDWRAVLPVQEVNVGVMDCFRNYRGYRWIPCPDLWTRRHRDKIQGYIDAHRGYLNRDTVFLCDRAELFRV</sequence>
<name>A0A7G1HST9_9BACT</name>
<protein>
    <recommendedName>
        <fullName evidence="3">Phosphatidylinositol diacylglycerol-lyase</fullName>
    </recommendedName>
</protein>